<evidence type="ECO:0000313" key="1">
    <source>
        <dbReference type="EMBL" id="EAY04277.1"/>
    </source>
</evidence>
<dbReference type="Proteomes" id="UP000001542">
    <property type="component" value="Unassembled WGS sequence"/>
</dbReference>
<gene>
    <name evidence="1" type="ORF">TVAG_390470</name>
</gene>
<reference evidence="1" key="1">
    <citation type="submission" date="2006-10" db="EMBL/GenBank/DDBJ databases">
        <authorList>
            <person name="Amadeo P."/>
            <person name="Zhao Q."/>
            <person name="Wortman J."/>
            <person name="Fraser-Liggett C."/>
            <person name="Carlton J."/>
        </authorList>
    </citation>
    <scope>NUCLEOTIDE SEQUENCE</scope>
    <source>
        <strain evidence="1">G3</strain>
    </source>
</reference>
<reference evidence="1" key="2">
    <citation type="journal article" date="2007" name="Science">
        <title>Draft genome sequence of the sexually transmitted pathogen Trichomonas vaginalis.</title>
        <authorList>
            <person name="Carlton J.M."/>
            <person name="Hirt R.P."/>
            <person name="Silva J.C."/>
            <person name="Delcher A.L."/>
            <person name="Schatz M."/>
            <person name="Zhao Q."/>
            <person name="Wortman J.R."/>
            <person name="Bidwell S.L."/>
            <person name="Alsmark U.C.M."/>
            <person name="Besteiro S."/>
            <person name="Sicheritz-Ponten T."/>
            <person name="Noel C.J."/>
            <person name="Dacks J.B."/>
            <person name="Foster P.G."/>
            <person name="Simillion C."/>
            <person name="Van de Peer Y."/>
            <person name="Miranda-Saavedra D."/>
            <person name="Barton G.J."/>
            <person name="Westrop G.D."/>
            <person name="Mueller S."/>
            <person name="Dessi D."/>
            <person name="Fiori P.L."/>
            <person name="Ren Q."/>
            <person name="Paulsen I."/>
            <person name="Zhang H."/>
            <person name="Bastida-Corcuera F.D."/>
            <person name="Simoes-Barbosa A."/>
            <person name="Brown M.T."/>
            <person name="Hayes R.D."/>
            <person name="Mukherjee M."/>
            <person name="Okumura C.Y."/>
            <person name="Schneider R."/>
            <person name="Smith A.J."/>
            <person name="Vanacova S."/>
            <person name="Villalvazo M."/>
            <person name="Haas B.J."/>
            <person name="Pertea M."/>
            <person name="Feldblyum T.V."/>
            <person name="Utterback T.R."/>
            <person name="Shu C.L."/>
            <person name="Osoegawa K."/>
            <person name="de Jong P.J."/>
            <person name="Hrdy I."/>
            <person name="Horvathova L."/>
            <person name="Zubacova Z."/>
            <person name="Dolezal P."/>
            <person name="Malik S.B."/>
            <person name="Logsdon J.M. Jr."/>
            <person name="Henze K."/>
            <person name="Gupta A."/>
            <person name="Wang C.C."/>
            <person name="Dunne R.L."/>
            <person name="Upcroft J.A."/>
            <person name="Upcroft P."/>
            <person name="White O."/>
            <person name="Salzberg S.L."/>
            <person name="Tang P."/>
            <person name="Chiu C.-H."/>
            <person name="Lee Y.-S."/>
            <person name="Embley T.M."/>
            <person name="Coombs G.H."/>
            <person name="Mottram J.C."/>
            <person name="Tachezy J."/>
            <person name="Fraser-Liggett C.M."/>
            <person name="Johnson P.J."/>
        </authorList>
    </citation>
    <scope>NUCLEOTIDE SEQUENCE [LARGE SCALE GENOMIC DNA]</scope>
    <source>
        <strain evidence="1">G3</strain>
    </source>
</reference>
<proteinExistence type="predicted"/>
<protein>
    <submittedName>
        <fullName evidence="1">Uncharacterized protein</fullName>
    </submittedName>
</protein>
<dbReference type="InParanoid" id="A2ESV1"/>
<sequence length="402" mass="46817">MSVAFFLNFATSMNDVEESNSKFKELDEFFRILSDDLPETKEVSIPFLEDIIVHFQKFTLFPKQLIMRLNFMKFESACTSIMNFIIKNYHLRSTCRLFIKTFFEFIGRRSSVDVLQLETNLILSLQKDFKIVPTCETDEIKLDDSSLQNAPIAIVDMLELYLNRFTIRNPNAYKAISNLLISNLPEIDKFQILRCFSLLSPSRATDSWVMIIALIYFIIDQIKSNNLSIFDDKNNNVDKLCSTAFKNATYLLHKSILLNISQNIIQYITLFRSISKKAPLFLEQYFKIIQLFTESDLSNSDLVEEVIFQNFPYFCYYQNFLIACKSLISRSRSFFDRLIKFYNSIKQKCLKLCVEMALLKLSPQNAKYINVDDVESCIHLSLIAPDSKFTDIVDKNSEIAFS</sequence>
<dbReference type="AlphaFoldDB" id="A2ESV1"/>
<organism evidence="1 2">
    <name type="scientific">Trichomonas vaginalis (strain ATCC PRA-98 / G3)</name>
    <dbReference type="NCBI Taxonomy" id="412133"/>
    <lineage>
        <taxon>Eukaryota</taxon>
        <taxon>Metamonada</taxon>
        <taxon>Parabasalia</taxon>
        <taxon>Trichomonadida</taxon>
        <taxon>Trichomonadidae</taxon>
        <taxon>Trichomonas</taxon>
    </lineage>
</organism>
<accession>A2ESV1</accession>
<dbReference type="VEuPathDB" id="TrichDB:TVAGG3_0182100"/>
<name>A2ESV1_TRIV3</name>
<dbReference type="VEuPathDB" id="TrichDB:TVAG_390470"/>
<keyword evidence="2" id="KW-1185">Reference proteome</keyword>
<dbReference type="KEGG" id="tva:4762132"/>
<evidence type="ECO:0000313" key="2">
    <source>
        <dbReference type="Proteomes" id="UP000001542"/>
    </source>
</evidence>
<dbReference type="RefSeq" id="XP_001316500.1">
    <property type="nucleotide sequence ID" value="XM_001316465.1"/>
</dbReference>
<dbReference type="EMBL" id="DS113480">
    <property type="protein sequence ID" value="EAY04277.1"/>
    <property type="molecule type" value="Genomic_DNA"/>
</dbReference>